<evidence type="ECO:0000256" key="2">
    <source>
        <dbReference type="ARBA" id="ARBA00022741"/>
    </source>
</evidence>
<dbReference type="RefSeq" id="WP_075976036.1">
    <property type="nucleotide sequence ID" value="NZ_MKQR01000017.1"/>
</dbReference>
<dbReference type="GO" id="GO:0005524">
    <property type="term" value="F:ATP binding"/>
    <property type="evidence" value="ECO:0007669"/>
    <property type="project" value="UniProtKB-UniRule"/>
</dbReference>
<dbReference type="InterPro" id="IPR011009">
    <property type="entry name" value="Kinase-like_dom_sf"/>
</dbReference>
<evidence type="ECO:0000259" key="8">
    <source>
        <dbReference type="PROSITE" id="PS50011"/>
    </source>
</evidence>
<evidence type="ECO:0000256" key="1">
    <source>
        <dbReference type="ARBA" id="ARBA00022679"/>
    </source>
</evidence>
<dbReference type="Gene3D" id="3.30.200.20">
    <property type="entry name" value="Phosphorylase Kinase, domain 1"/>
    <property type="match status" value="1"/>
</dbReference>
<dbReference type="PROSITE" id="PS50011">
    <property type="entry name" value="PROTEIN_KINASE_DOM"/>
    <property type="match status" value="1"/>
</dbReference>
<keyword evidence="7" id="KW-0472">Membrane</keyword>
<dbReference type="Proteomes" id="UP000186040">
    <property type="component" value="Unassembled WGS sequence"/>
</dbReference>
<dbReference type="CDD" id="cd14014">
    <property type="entry name" value="STKc_PknB_like"/>
    <property type="match status" value="1"/>
</dbReference>
<dbReference type="GO" id="GO:0004674">
    <property type="term" value="F:protein serine/threonine kinase activity"/>
    <property type="evidence" value="ECO:0007669"/>
    <property type="project" value="TreeGrafter"/>
</dbReference>
<dbReference type="Gene3D" id="1.10.510.10">
    <property type="entry name" value="Transferase(Phosphotransferase) domain 1"/>
    <property type="match status" value="1"/>
</dbReference>
<evidence type="ECO:0000256" key="7">
    <source>
        <dbReference type="SAM" id="Phobius"/>
    </source>
</evidence>
<keyword evidence="7" id="KW-0812">Transmembrane</keyword>
<keyword evidence="2 5" id="KW-0547">Nucleotide-binding</keyword>
<dbReference type="EMBL" id="MKQR01000017">
    <property type="protein sequence ID" value="OLR92148.1"/>
    <property type="molecule type" value="Genomic_DNA"/>
</dbReference>
<dbReference type="InterPro" id="IPR017441">
    <property type="entry name" value="Protein_kinase_ATP_BS"/>
</dbReference>
<evidence type="ECO:0000256" key="3">
    <source>
        <dbReference type="ARBA" id="ARBA00022777"/>
    </source>
</evidence>
<evidence type="ECO:0000313" key="10">
    <source>
        <dbReference type="Proteomes" id="UP000186040"/>
    </source>
</evidence>
<evidence type="ECO:0000256" key="4">
    <source>
        <dbReference type="ARBA" id="ARBA00022840"/>
    </source>
</evidence>
<feature type="transmembrane region" description="Helical" evidence="7">
    <location>
        <begin position="478"/>
        <end position="498"/>
    </location>
</feature>
<feature type="compositionally biased region" description="Pro residues" evidence="6">
    <location>
        <begin position="333"/>
        <end position="345"/>
    </location>
</feature>
<sequence>MRTSEVGGPERIGGYAVRARLGEGAMGAVFLATSPGGRRVAIKVVHPELARDPGFRERFRHEIASVRAVGGFWTAAVVDADPDAPLPWLATEYVPGPTLADAVERHGPLPEAALLRLAAGLAEALAAIHAAGLLHRDLKPSNVLLAADGPRVIDFGIAKAVHDRGGVTGTGMVVGTPGYLSPEQIEGTEVGPPSDVFALGSVLVHAATARVPFGDTSLANSLYRIVHGQPDLDGVPQRVRVIAARCLNPRPELRPTPVDLLEEFGHPEHAEWLPEPVREFVEEHRTRMLAPIPRPATKALPADDPLSAPGSTVDLTPGPVGYRAGGATGLAPRPTPAPQPAPRPAPTGGTEFGGTVPPEQLDDGVQRGVYPAASAPAPAAPSTGARPAQAPAAPSTGATPAAPVPAAPPVRSVVEAAKSAVADRLPAFFRGERAPGRTTFQSGRVRALVGSALWGVGALVLLGWAAAAGRAEPRQVGVALLLALGAGVLALRALWASIRPRTTVEVTSRGIEVTRSGRRTRVEWTQLAKVRVTGPAAGHPWLVVVPRPGTALPGTPDKPLRLAPIGQWRGNRNRTRDVEDLRAALAWHGGFIYDPAR</sequence>
<dbReference type="SMART" id="SM00220">
    <property type="entry name" value="S_TKc"/>
    <property type="match status" value="1"/>
</dbReference>
<dbReference type="InterPro" id="IPR008271">
    <property type="entry name" value="Ser/Thr_kinase_AS"/>
</dbReference>
<feature type="compositionally biased region" description="Low complexity" evidence="6">
    <location>
        <begin position="371"/>
        <end position="401"/>
    </location>
</feature>
<dbReference type="PANTHER" id="PTHR43289:SF34">
    <property type="entry name" value="SERINE_THREONINE-PROTEIN KINASE YBDM-RELATED"/>
    <property type="match status" value="1"/>
</dbReference>
<dbReference type="PANTHER" id="PTHR43289">
    <property type="entry name" value="MITOGEN-ACTIVATED PROTEIN KINASE KINASE KINASE 20-RELATED"/>
    <property type="match status" value="1"/>
</dbReference>
<organism evidence="9 10">
    <name type="scientific">Actinokineospora bangkokensis</name>
    <dbReference type="NCBI Taxonomy" id="1193682"/>
    <lineage>
        <taxon>Bacteria</taxon>
        <taxon>Bacillati</taxon>
        <taxon>Actinomycetota</taxon>
        <taxon>Actinomycetes</taxon>
        <taxon>Pseudonocardiales</taxon>
        <taxon>Pseudonocardiaceae</taxon>
        <taxon>Actinokineospora</taxon>
    </lineage>
</organism>
<keyword evidence="10" id="KW-1185">Reference proteome</keyword>
<evidence type="ECO:0000256" key="6">
    <source>
        <dbReference type="SAM" id="MobiDB-lite"/>
    </source>
</evidence>
<feature type="binding site" evidence="5">
    <location>
        <position position="43"/>
    </location>
    <ligand>
        <name>ATP</name>
        <dbReference type="ChEBI" id="CHEBI:30616"/>
    </ligand>
</feature>
<feature type="transmembrane region" description="Helical" evidence="7">
    <location>
        <begin position="447"/>
        <end position="466"/>
    </location>
</feature>
<dbReference type="SUPFAM" id="SSF56112">
    <property type="entry name" value="Protein kinase-like (PK-like)"/>
    <property type="match status" value="1"/>
</dbReference>
<keyword evidence="1" id="KW-0808">Transferase</keyword>
<evidence type="ECO:0000313" key="9">
    <source>
        <dbReference type="EMBL" id="OLR92148.1"/>
    </source>
</evidence>
<dbReference type="PROSITE" id="PS00107">
    <property type="entry name" value="PROTEIN_KINASE_ATP"/>
    <property type="match status" value="1"/>
</dbReference>
<dbReference type="PROSITE" id="PS00108">
    <property type="entry name" value="PROTEIN_KINASE_ST"/>
    <property type="match status" value="1"/>
</dbReference>
<keyword evidence="7" id="KW-1133">Transmembrane helix</keyword>
<feature type="region of interest" description="Disordered" evidence="6">
    <location>
        <begin position="292"/>
        <end position="406"/>
    </location>
</feature>
<protein>
    <recommendedName>
        <fullName evidence="8">Protein kinase domain-containing protein</fullName>
    </recommendedName>
</protein>
<evidence type="ECO:0000256" key="5">
    <source>
        <dbReference type="PROSITE-ProRule" id="PRU10141"/>
    </source>
</evidence>
<keyword evidence="3" id="KW-0418">Kinase</keyword>
<dbReference type="InterPro" id="IPR000719">
    <property type="entry name" value="Prot_kinase_dom"/>
</dbReference>
<gene>
    <name evidence="9" type="ORF">BJP25_22695</name>
</gene>
<dbReference type="AlphaFoldDB" id="A0A1Q9LJE0"/>
<comment type="caution">
    <text evidence="9">The sequence shown here is derived from an EMBL/GenBank/DDBJ whole genome shotgun (WGS) entry which is preliminary data.</text>
</comment>
<accession>A0A1Q9LJE0</accession>
<dbReference type="STRING" id="1193682.BJP25_22695"/>
<feature type="domain" description="Protein kinase" evidence="8">
    <location>
        <begin position="15"/>
        <end position="269"/>
    </location>
</feature>
<keyword evidence="4 5" id="KW-0067">ATP-binding</keyword>
<reference evidence="9 10" key="1">
    <citation type="submission" date="2016-10" db="EMBL/GenBank/DDBJ databases">
        <title>The Draft Genome Sequence of Actinokineospora bangkokensis 44EHWT reveals the biosynthetic pathway of antifungal compounds Thailandins with unusual extender unit butylmalonyl-CoA.</title>
        <authorList>
            <person name="Greule A."/>
            <person name="Intra B."/>
            <person name="Flemming S."/>
            <person name="Rommel M.G."/>
            <person name="Panbangred W."/>
            <person name="Bechthold A."/>
        </authorList>
    </citation>
    <scope>NUCLEOTIDE SEQUENCE [LARGE SCALE GENOMIC DNA]</scope>
    <source>
        <strain evidence="9 10">44EHW</strain>
    </source>
</reference>
<proteinExistence type="predicted"/>
<name>A0A1Q9LJE0_9PSEU</name>
<dbReference type="Pfam" id="PF00069">
    <property type="entry name" value="Pkinase"/>
    <property type="match status" value="1"/>
</dbReference>